<reference evidence="1" key="1">
    <citation type="journal article" date="2015" name="PLoS ONE">
        <title>Life-style and genome structure of marine pseudoalteromonas siphovirus b8b isolated from the northwestern mediterranean sea.</title>
        <authorList>
            <person name="Lara E."/>
            <person name="Holmfeldt K."/>
            <person name="Solonenko N."/>
            <person name="Sa E.L."/>
            <person name="Ignacio-Espinoza J.C."/>
            <person name="Cornejo-Castillo F.M."/>
            <person name="Verberkmoes N.C."/>
            <person name="Vaque D."/>
            <person name="Sullivan M.B."/>
            <person name="Acinas S.G."/>
        </authorList>
    </citation>
    <scope>NUCLEOTIDE SEQUENCE [LARGE SCALE GENOMIC DNA]</scope>
</reference>
<sequence>MVNLKISKLIPAETLKSEVKLNRKLSHLNGVQTGDTTGELLMVIGKAMRDGEAQIGGKSGEEIAHKIKTCRHLIDYSLGLKHLIITKRNNISATLTYDIYMSEGEIFRSIS</sequence>
<dbReference type="EMBL" id="KJ944830">
    <property type="protein sequence ID" value="AII27456.1"/>
    <property type="molecule type" value="Genomic_DNA"/>
</dbReference>
<proteinExistence type="predicted"/>
<accession>A0A076G5D2</accession>
<name>A0A076G5D2_9CAUD</name>
<evidence type="ECO:0000313" key="1">
    <source>
        <dbReference type="EMBL" id="AII27456.1"/>
    </source>
</evidence>
<organism evidence="1">
    <name type="scientific">Pseudoalteromonas phage B8b</name>
    <dbReference type="NCBI Taxonomy" id="1506997"/>
    <lineage>
        <taxon>Viruses</taxon>
        <taxon>Duplodnaviria</taxon>
        <taxon>Heunggongvirae</taxon>
        <taxon>Uroviricota</taxon>
        <taxon>Caudoviricetes</taxon>
    </lineage>
</organism>
<protein>
    <submittedName>
        <fullName evidence="1">Uncharacterized protein</fullName>
    </submittedName>
</protein>
<gene>
    <name evidence="1" type="ORF">B8b_05</name>
</gene>